<dbReference type="Gene3D" id="3.30.1490.20">
    <property type="entry name" value="ATP-grasp fold, A domain"/>
    <property type="match status" value="1"/>
</dbReference>
<dbReference type="GO" id="GO:0008716">
    <property type="term" value="F:D-alanine-D-alanine ligase activity"/>
    <property type="evidence" value="ECO:0007669"/>
    <property type="project" value="TreeGrafter"/>
</dbReference>
<dbReference type="PANTHER" id="PTHR23132">
    <property type="entry name" value="D-ALANINE--D-ALANINE LIGASE"/>
    <property type="match status" value="1"/>
</dbReference>
<dbReference type="RefSeq" id="WP_194368003.1">
    <property type="nucleotide sequence ID" value="NZ_CP054492.1"/>
</dbReference>
<dbReference type="Gene3D" id="3.30.470.20">
    <property type="entry name" value="ATP-grasp fold, B domain"/>
    <property type="match status" value="1"/>
</dbReference>
<dbReference type="Proteomes" id="UP000593994">
    <property type="component" value="Chromosome"/>
</dbReference>
<evidence type="ECO:0000313" key="4">
    <source>
        <dbReference type="Proteomes" id="UP000593994"/>
    </source>
</evidence>
<dbReference type="SUPFAM" id="SSF56059">
    <property type="entry name" value="Glutathione synthetase ATP-binding domain-like"/>
    <property type="match status" value="1"/>
</dbReference>
<name>A0A7S7LU73_9BACT</name>
<dbReference type="EMBL" id="CP054492">
    <property type="protein sequence ID" value="QOY50883.1"/>
    <property type="molecule type" value="Genomic_DNA"/>
</dbReference>
<proteinExistence type="predicted"/>
<accession>A0A7S7LU73</accession>
<evidence type="ECO:0000256" key="1">
    <source>
        <dbReference type="PROSITE-ProRule" id="PRU00409"/>
    </source>
</evidence>
<organism evidence="3 4">
    <name type="scientific">Candidatus Sulfurimonas baltica</name>
    <dbReference type="NCBI Taxonomy" id="2740404"/>
    <lineage>
        <taxon>Bacteria</taxon>
        <taxon>Pseudomonadati</taxon>
        <taxon>Campylobacterota</taxon>
        <taxon>Epsilonproteobacteria</taxon>
        <taxon>Campylobacterales</taxon>
        <taxon>Sulfurimonadaceae</taxon>
        <taxon>Sulfurimonas</taxon>
    </lineage>
</organism>
<dbReference type="GO" id="GO:0005524">
    <property type="term" value="F:ATP binding"/>
    <property type="evidence" value="ECO:0007669"/>
    <property type="project" value="UniProtKB-UniRule"/>
</dbReference>
<evidence type="ECO:0000313" key="3">
    <source>
        <dbReference type="EMBL" id="QOY50883.1"/>
    </source>
</evidence>
<keyword evidence="1" id="KW-0547">Nucleotide-binding</keyword>
<reference evidence="3 4" key="1">
    <citation type="submission" date="2020-05" db="EMBL/GenBank/DDBJ databases">
        <title>Sulfurimonas marisnigri, sp. nov., and Sulfurimonas baltica, sp. nov., manganese oxide reducing chemolithoautotrophs of the class Epsilonproteobacteria isolated from the pelagic redoxclines of the Black and Baltic Seas and emended description of the genus Sulfurimonas.</title>
        <authorList>
            <person name="Henkel J.V."/>
            <person name="Laudan C."/>
            <person name="Werner J."/>
            <person name="Neu T."/>
            <person name="Plewe S."/>
            <person name="Sproer C."/>
            <person name="Bunk B."/>
            <person name="Schulz-Vogt H.N."/>
        </authorList>
    </citation>
    <scope>NUCLEOTIDE SEQUENCE [LARGE SCALE GENOMIC DNA]</scope>
    <source>
        <strain evidence="3 4">GD2</strain>
    </source>
</reference>
<dbReference type="PANTHER" id="PTHR23132:SF23">
    <property type="entry name" value="D-ALANINE--D-ALANINE LIGASE B"/>
    <property type="match status" value="1"/>
</dbReference>
<dbReference type="KEGG" id="sbal:HUE88_06940"/>
<feature type="domain" description="ATP-grasp" evidence="2">
    <location>
        <begin position="95"/>
        <end position="184"/>
    </location>
</feature>
<dbReference type="InterPro" id="IPR011761">
    <property type="entry name" value="ATP-grasp"/>
</dbReference>
<keyword evidence="4" id="KW-1185">Reference proteome</keyword>
<dbReference type="InterPro" id="IPR013815">
    <property type="entry name" value="ATP_grasp_subdomain_1"/>
</dbReference>
<protein>
    <recommendedName>
        <fullName evidence="2">ATP-grasp domain-containing protein</fullName>
    </recommendedName>
</protein>
<dbReference type="AlphaFoldDB" id="A0A7S7LU73"/>
<dbReference type="PROSITE" id="PS50975">
    <property type="entry name" value="ATP_GRASP"/>
    <property type="match status" value="1"/>
</dbReference>
<keyword evidence="1" id="KW-0067">ATP-binding</keyword>
<evidence type="ECO:0000259" key="2">
    <source>
        <dbReference type="PROSITE" id="PS50975"/>
    </source>
</evidence>
<gene>
    <name evidence="3" type="ORF">HUE88_06940</name>
</gene>
<dbReference type="GO" id="GO:0046872">
    <property type="term" value="F:metal ion binding"/>
    <property type="evidence" value="ECO:0007669"/>
    <property type="project" value="InterPro"/>
</dbReference>
<sequence>MNIEIISTDTGTYDAIIKSIQVMGHEARVSICLNKSNLQDVVQRKPDLVILSKKNIFIENEENICLSEYFETNNINFSGSSKEALKYDSDKALTKSYLKEQGHNTANYFTATPGEYINDNKIPIRYPLFIKPNSSAYGNGIDDLSYVTNYLQFESKVLSLYTTYNEPVLVEEYLESQEFTVALIKTKKVIYW</sequence>